<gene>
    <name evidence="1" type="ORF">FPZ42_10370</name>
</gene>
<name>A0A563U3U5_9SPHI</name>
<dbReference type="AlphaFoldDB" id="A0A563U3U5"/>
<keyword evidence="2" id="KW-1185">Reference proteome</keyword>
<dbReference type="RefSeq" id="WP_146271059.1">
    <property type="nucleotide sequence ID" value="NZ_VOEI01000003.1"/>
</dbReference>
<accession>A0A563U3U5</accession>
<sequence length="97" mass="10849">MKVLITAGTSAKAFKIKGSLIGKDILLGDYNEIPAFTNIIKLPNPASDTYAHEMLTLSLDNSVESIYLLDDREWQVLQISKQLFSEYNIELINGCKL</sequence>
<dbReference type="Proteomes" id="UP000318010">
    <property type="component" value="Unassembled WGS sequence"/>
</dbReference>
<dbReference type="OrthoDB" id="707775at2"/>
<protein>
    <submittedName>
        <fullName evidence="1">Uncharacterized protein</fullName>
    </submittedName>
</protein>
<organism evidence="1 2">
    <name type="scientific">Mucilaginibacter achroorhodeus</name>
    <dbReference type="NCBI Taxonomy" id="2599294"/>
    <lineage>
        <taxon>Bacteria</taxon>
        <taxon>Pseudomonadati</taxon>
        <taxon>Bacteroidota</taxon>
        <taxon>Sphingobacteriia</taxon>
        <taxon>Sphingobacteriales</taxon>
        <taxon>Sphingobacteriaceae</taxon>
        <taxon>Mucilaginibacter</taxon>
    </lineage>
</organism>
<comment type="caution">
    <text evidence="1">The sequence shown here is derived from an EMBL/GenBank/DDBJ whole genome shotgun (WGS) entry which is preliminary data.</text>
</comment>
<reference evidence="1 2" key="1">
    <citation type="submission" date="2019-07" db="EMBL/GenBank/DDBJ databases">
        <authorList>
            <person name="Kim J."/>
        </authorList>
    </citation>
    <scope>NUCLEOTIDE SEQUENCE [LARGE SCALE GENOMIC DNA]</scope>
    <source>
        <strain evidence="1 2">MJ1a</strain>
    </source>
</reference>
<evidence type="ECO:0000313" key="1">
    <source>
        <dbReference type="EMBL" id="TWR26027.1"/>
    </source>
</evidence>
<dbReference type="EMBL" id="VOEI01000003">
    <property type="protein sequence ID" value="TWR26027.1"/>
    <property type="molecule type" value="Genomic_DNA"/>
</dbReference>
<evidence type="ECO:0000313" key="2">
    <source>
        <dbReference type="Proteomes" id="UP000318010"/>
    </source>
</evidence>
<proteinExistence type="predicted"/>